<name>A0A3S2XQN5_9HYPH</name>
<protein>
    <submittedName>
        <fullName evidence="2">Uncharacterized protein</fullName>
    </submittedName>
</protein>
<evidence type="ECO:0000313" key="3">
    <source>
        <dbReference type="Proteomes" id="UP000286997"/>
    </source>
</evidence>
<feature type="signal peptide" evidence="1">
    <location>
        <begin position="1"/>
        <end position="30"/>
    </location>
</feature>
<dbReference type="Proteomes" id="UP000286997">
    <property type="component" value="Unassembled WGS sequence"/>
</dbReference>
<feature type="chain" id="PRO_5018642165" evidence="1">
    <location>
        <begin position="31"/>
        <end position="159"/>
    </location>
</feature>
<dbReference type="AlphaFoldDB" id="A0A3S2XQN5"/>
<sequence length="159" mass="16499">MRCIGTGRAARSVVLLTLATAGLCSAGVGAAQPAGSERGADLPLPTCAEVRASALVGGALADAFYARYPKRLADPRTVRKLPLDRDGLANVVDYLVCVAGLTEFDPVVVENSLALFADRVQGPAATARLTALAQGTGWEANAARTFRTQVRGHLRGPGR</sequence>
<organism evidence="2 3">
    <name type="scientific">Methylobacterium oryzihabitans</name>
    <dbReference type="NCBI Taxonomy" id="2499852"/>
    <lineage>
        <taxon>Bacteria</taxon>
        <taxon>Pseudomonadati</taxon>
        <taxon>Pseudomonadota</taxon>
        <taxon>Alphaproteobacteria</taxon>
        <taxon>Hyphomicrobiales</taxon>
        <taxon>Methylobacteriaceae</taxon>
        <taxon>Methylobacterium</taxon>
    </lineage>
</organism>
<accession>A0A3S2XQN5</accession>
<dbReference type="EMBL" id="SACP01000003">
    <property type="protein sequence ID" value="RVU20662.1"/>
    <property type="molecule type" value="Genomic_DNA"/>
</dbReference>
<comment type="caution">
    <text evidence="2">The sequence shown here is derived from an EMBL/GenBank/DDBJ whole genome shotgun (WGS) entry which is preliminary data.</text>
</comment>
<dbReference type="OrthoDB" id="7571492at2"/>
<keyword evidence="3" id="KW-1185">Reference proteome</keyword>
<proteinExistence type="predicted"/>
<evidence type="ECO:0000313" key="2">
    <source>
        <dbReference type="EMBL" id="RVU20662.1"/>
    </source>
</evidence>
<gene>
    <name evidence="2" type="ORF">EOE48_04760</name>
</gene>
<evidence type="ECO:0000256" key="1">
    <source>
        <dbReference type="SAM" id="SignalP"/>
    </source>
</evidence>
<reference evidence="2 3" key="1">
    <citation type="submission" date="2019-01" db="EMBL/GenBank/DDBJ databases">
        <authorList>
            <person name="Chen W.-M."/>
        </authorList>
    </citation>
    <scope>NUCLEOTIDE SEQUENCE [LARGE SCALE GENOMIC DNA]</scope>
    <source>
        <strain evidence="2 3">TER-1</strain>
    </source>
</reference>
<dbReference type="RefSeq" id="WP_127727637.1">
    <property type="nucleotide sequence ID" value="NZ_SACP01000003.1"/>
</dbReference>
<keyword evidence="1" id="KW-0732">Signal</keyword>